<keyword evidence="5" id="KW-1185">Reference proteome</keyword>
<dbReference type="InterPro" id="IPR036179">
    <property type="entry name" value="Ig-like_dom_sf"/>
</dbReference>
<evidence type="ECO:0000259" key="3">
    <source>
        <dbReference type="PROSITE" id="PS50835"/>
    </source>
</evidence>
<dbReference type="InterPro" id="IPR003006">
    <property type="entry name" value="Ig/MHC_CS"/>
</dbReference>
<feature type="region of interest" description="Disordered" evidence="2">
    <location>
        <begin position="12"/>
        <end position="31"/>
    </location>
</feature>
<dbReference type="SMART" id="SM00407">
    <property type="entry name" value="IGc1"/>
    <property type="match status" value="1"/>
</dbReference>
<reference evidence="4" key="1">
    <citation type="submission" date="2023-07" db="EMBL/GenBank/DDBJ databases">
        <authorList>
            <person name="Stuckert A."/>
        </authorList>
    </citation>
    <scope>NUCLEOTIDE SEQUENCE</scope>
</reference>
<dbReference type="CDD" id="cd00098">
    <property type="entry name" value="IgC1"/>
    <property type="match status" value="1"/>
</dbReference>
<gene>
    <name evidence="4" type="ORF">RIMI_LOCUS20772985</name>
</gene>
<feature type="domain" description="Ig-like" evidence="3">
    <location>
        <begin position="36"/>
        <end position="125"/>
    </location>
</feature>
<dbReference type="EMBL" id="CAUEEQ010070693">
    <property type="protein sequence ID" value="CAJ0965926.1"/>
    <property type="molecule type" value="Genomic_DNA"/>
</dbReference>
<name>A0ABN9MH23_9NEOB</name>
<sequence length="273" mass="30852">MTANQISCHVPERMRAQGRSPHQRERDHTAMDNKRPTILILASCKNWTQATLFCLVSNYWPHHISVTWFKNGKLLTDSGKDFAAMLNKKDNTYFGKSEISVNWNETDTYTCKATHQGQDSLQDVTKCSACKNIIEEPVVELKLPSNEDLQNGNAKIKCLIRVSNLDNSQVSLKLNNDMKIPQITPAKNVYTATYMISRKELKEIKTVTCAVNRACSPMPVEISKGVAYSPVVFIRDGRILALSWLKTVYPPDMDYCVGHNYGQVSILGLRRIP</sequence>
<dbReference type="Gene3D" id="2.60.40.10">
    <property type="entry name" value="Immunoglobulins"/>
    <property type="match status" value="1"/>
</dbReference>
<dbReference type="PROSITE" id="PS50835">
    <property type="entry name" value="IG_LIKE"/>
    <property type="match status" value="1"/>
</dbReference>
<dbReference type="SUPFAM" id="SSF48726">
    <property type="entry name" value="Immunoglobulin"/>
    <property type="match status" value="2"/>
</dbReference>
<dbReference type="InterPro" id="IPR013783">
    <property type="entry name" value="Ig-like_fold"/>
</dbReference>
<dbReference type="Pfam" id="PF07654">
    <property type="entry name" value="C1-set"/>
    <property type="match status" value="1"/>
</dbReference>
<feature type="compositionally biased region" description="Basic and acidic residues" evidence="2">
    <location>
        <begin position="22"/>
        <end position="31"/>
    </location>
</feature>
<dbReference type="PANTHER" id="PTHR23411">
    <property type="entry name" value="TAPASIN"/>
    <property type="match status" value="1"/>
</dbReference>
<keyword evidence="1" id="KW-0393">Immunoglobulin domain</keyword>
<dbReference type="InterPro" id="IPR050380">
    <property type="entry name" value="Immune_Resp_Modulators"/>
</dbReference>
<comment type="caution">
    <text evidence="4">The sequence shown here is derived from an EMBL/GenBank/DDBJ whole genome shotgun (WGS) entry which is preliminary data.</text>
</comment>
<evidence type="ECO:0000313" key="5">
    <source>
        <dbReference type="Proteomes" id="UP001176940"/>
    </source>
</evidence>
<protein>
    <recommendedName>
        <fullName evidence="3">Ig-like domain-containing protein</fullName>
    </recommendedName>
</protein>
<organism evidence="4 5">
    <name type="scientific">Ranitomeya imitator</name>
    <name type="common">mimic poison frog</name>
    <dbReference type="NCBI Taxonomy" id="111125"/>
    <lineage>
        <taxon>Eukaryota</taxon>
        <taxon>Metazoa</taxon>
        <taxon>Chordata</taxon>
        <taxon>Craniata</taxon>
        <taxon>Vertebrata</taxon>
        <taxon>Euteleostomi</taxon>
        <taxon>Amphibia</taxon>
        <taxon>Batrachia</taxon>
        <taxon>Anura</taxon>
        <taxon>Neobatrachia</taxon>
        <taxon>Hyloidea</taxon>
        <taxon>Dendrobatidae</taxon>
        <taxon>Dendrobatinae</taxon>
        <taxon>Ranitomeya</taxon>
    </lineage>
</organism>
<proteinExistence type="predicted"/>
<dbReference type="InterPro" id="IPR007110">
    <property type="entry name" value="Ig-like_dom"/>
</dbReference>
<dbReference type="Proteomes" id="UP001176940">
    <property type="component" value="Unassembled WGS sequence"/>
</dbReference>
<dbReference type="InterPro" id="IPR003597">
    <property type="entry name" value="Ig_C1-set"/>
</dbReference>
<evidence type="ECO:0000256" key="1">
    <source>
        <dbReference type="ARBA" id="ARBA00023319"/>
    </source>
</evidence>
<accession>A0ABN9MH23</accession>
<dbReference type="PROSITE" id="PS00290">
    <property type="entry name" value="IG_MHC"/>
    <property type="match status" value="1"/>
</dbReference>
<evidence type="ECO:0000313" key="4">
    <source>
        <dbReference type="EMBL" id="CAJ0965926.1"/>
    </source>
</evidence>
<evidence type="ECO:0000256" key="2">
    <source>
        <dbReference type="SAM" id="MobiDB-lite"/>
    </source>
</evidence>